<dbReference type="EMBL" id="QKRB01000053">
    <property type="protein sequence ID" value="PZD94424.1"/>
    <property type="molecule type" value="Genomic_DNA"/>
</dbReference>
<dbReference type="OrthoDB" id="1371078at2"/>
<evidence type="ECO:0000313" key="1">
    <source>
        <dbReference type="EMBL" id="PZD94424.1"/>
    </source>
</evidence>
<dbReference type="GO" id="GO:0003824">
    <property type="term" value="F:catalytic activity"/>
    <property type="evidence" value="ECO:0007669"/>
    <property type="project" value="InterPro"/>
</dbReference>
<accession>A0A2W1LIM7</accession>
<evidence type="ECO:0000313" key="2">
    <source>
        <dbReference type="Proteomes" id="UP000249522"/>
    </source>
</evidence>
<name>A0A2W1LIM7_9BACL</name>
<dbReference type="NCBIfam" id="TIGR03793">
    <property type="entry name" value="leader_NHLP"/>
    <property type="match status" value="1"/>
</dbReference>
<dbReference type="Proteomes" id="UP000249522">
    <property type="component" value="Unassembled WGS sequence"/>
</dbReference>
<dbReference type="GO" id="GO:0046914">
    <property type="term" value="F:transition metal ion binding"/>
    <property type="evidence" value="ECO:0007669"/>
    <property type="project" value="InterPro"/>
</dbReference>
<dbReference type="SUPFAM" id="SSF56209">
    <property type="entry name" value="Nitrile hydratase alpha chain"/>
    <property type="match status" value="1"/>
</dbReference>
<dbReference type="InterPro" id="IPR036648">
    <property type="entry name" value="CN_Hdrase_a/SCN_Hdrase_g_sf"/>
</dbReference>
<comment type="caution">
    <text evidence="1">The sequence shown here is derived from an EMBL/GenBank/DDBJ whole genome shotgun (WGS) entry which is preliminary data.</text>
</comment>
<gene>
    <name evidence="1" type="ORF">DNH61_18670</name>
</gene>
<protein>
    <submittedName>
        <fullName evidence="1">NHLP leader peptide family natural product</fullName>
    </submittedName>
</protein>
<organism evidence="1 2">
    <name type="scientific">Paenibacillus sambharensis</name>
    <dbReference type="NCBI Taxonomy" id="1803190"/>
    <lineage>
        <taxon>Bacteria</taxon>
        <taxon>Bacillati</taxon>
        <taxon>Bacillota</taxon>
        <taxon>Bacilli</taxon>
        <taxon>Bacillales</taxon>
        <taxon>Paenibacillaceae</taxon>
        <taxon>Paenibacillus</taxon>
    </lineage>
</organism>
<keyword evidence="2" id="KW-1185">Reference proteome</keyword>
<sequence>MTAVAIQSEIIQKAWSDPSFKQKLLTDPVAAVKEAFGIQFPESVKITAVEESADNVYLVIPPSPAKLNDGKSGANAVW</sequence>
<dbReference type="Gene3D" id="3.90.330.10">
    <property type="entry name" value="Nitrile hydratase alpha /Thiocyanate hydrolase gamma"/>
    <property type="match status" value="2"/>
</dbReference>
<dbReference type="InterPro" id="IPR022513">
    <property type="entry name" value="TOMM_pelo"/>
</dbReference>
<dbReference type="RefSeq" id="WP_111148193.1">
    <property type="nucleotide sequence ID" value="NZ_QKRB01000053.1"/>
</dbReference>
<proteinExistence type="predicted"/>
<dbReference type="AlphaFoldDB" id="A0A2W1LIM7"/>
<reference evidence="1 2" key="1">
    <citation type="submission" date="2018-06" db="EMBL/GenBank/DDBJ databases">
        <title>Paenibacillus imtechensis sp. nov.</title>
        <authorList>
            <person name="Pinnaka A.K."/>
            <person name="Singh H."/>
            <person name="Kaur M."/>
        </authorList>
    </citation>
    <scope>NUCLEOTIDE SEQUENCE [LARGE SCALE GENOMIC DNA]</scope>
    <source>
        <strain evidence="1 2">SMB1</strain>
    </source>
</reference>